<dbReference type="AlphaFoldDB" id="A0A8S1WEB9"/>
<proteinExistence type="predicted"/>
<dbReference type="Proteomes" id="UP000683925">
    <property type="component" value="Unassembled WGS sequence"/>
</dbReference>
<evidence type="ECO:0000256" key="1">
    <source>
        <dbReference type="SAM" id="Phobius"/>
    </source>
</evidence>
<protein>
    <submittedName>
        <fullName evidence="2">Uncharacterized protein</fullName>
    </submittedName>
</protein>
<feature type="transmembrane region" description="Helical" evidence="1">
    <location>
        <begin position="141"/>
        <end position="159"/>
    </location>
</feature>
<sequence length="163" mass="19321">MSTPSYLVFIGLIHFEKKDQERKILKKVSLAQVDDNDIMEYLRNEQEYERKRNKAQSPFLHRLEQSPEYILVLQPSAMNQASQTLRGLEDHISLHLLTELPEEEWKQRAIKILLTWNLSERKELEEFVKGSEQVEKHFMEFGVFFLVSAVIGYVMILVMKHMI</sequence>
<evidence type="ECO:0000313" key="3">
    <source>
        <dbReference type="Proteomes" id="UP000683925"/>
    </source>
</evidence>
<keyword evidence="1" id="KW-0472">Membrane</keyword>
<accession>A0A8S1WEB9</accession>
<keyword evidence="1" id="KW-0812">Transmembrane</keyword>
<organism evidence="2 3">
    <name type="scientific">Paramecium octaurelia</name>
    <dbReference type="NCBI Taxonomy" id="43137"/>
    <lineage>
        <taxon>Eukaryota</taxon>
        <taxon>Sar</taxon>
        <taxon>Alveolata</taxon>
        <taxon>Ciliophora</taxon>
        <taxon>Intramacronucleata</taxon>
        <taxon>Oligohymenophorea</taxon>
        <taxon>Peniculida</taxon>
        <taxon>Parameciidae</taxon>
        <taxon>Paramecium</taxon>
    </lineage>
</organism>
<dbReference type="OMA" id="DNDIMEF"/>
<keyword evidence="3" id="KW-1185">Reference proteome</keyword>
<keyword evidence="1" id="KW-1133">Transmembrane helix</keyword>
<gene>
    <name evidence="2" type="ORF">POCTA_138.1.T0890098</name>
</gene>
<reference evidence="2" key="1">
    <citation type="submission" date="2021-01" db="EMBL/GenBank/DDBJ databases">
        <authorList>
            <consortium name="Genoscope - CEA"/>
            <person name="William W."/>
        </authorList>
    </citation>
    <scope>NUCLEOTIDE SEQUENCE</scope>
</reference>
<name>A0A8S1WEB9_PAROT</name>
<evidence type="ECO:0000313" key="2">
    <source>
        <dbReference type="EMBL" id="CAD8187077.1"/>
    </source>
</evidence>
<comment type="caution">
    <text evidence="2">The sequence shown here is derived from an EMBL/GenBank/DDBJ whole genome shotgun (WGS) entry which is preliminary data.</text>
</comment>
<dbReference type="EMBL" id="CAJJDP010000088">
    <property type="protein sequence ID" value="CAD8187077.1"/>
    <property type="molecule type" value="Genomic_DNA"/>
</dbReference>
<dbReference type="OrthoDB" id="10288210at2759"/>